<accession>A0A8J5NMI5</accession>
<comment type="caution">
    <text evidence="2">The sequence shown here is derived from an EMBL/GenBank/DDBJ whole genome shotgun (WGS) entry which is preliminary data.</text>
</comment>
<evidence type="ECO:0000313" key="2">
    <source>
        <dbReference type="EMBL" id="KAG7407513.1"/>
    </source>
</evidence>
<feature type="region of interest" description="Disordered" evidence="1">
    <location>
        <begin position="1"/>
        <end position="34"/>
    </location>
</feature>
<protein>
    <submittedName>
        <fullName evidence="2">Uncharacterized protein</fullName>
    </submittedName>
</protein>
<sequence>MRTPILYSASSPTETSRVFPIQETGPPRQVPTPNIPQTWVDLTQELSCLEAKNNGWFGGCRRGILVEEHDFNQECSVCHEEDEGIGGLDDSHIMPFQQTPQTQSSLGKRAAGEPGESSDGSKKQKT</sequence>
<dbReference type="AlphaFoldDB" id="A0A8J5NMI5"/>
<proteinExistence type="predicted"/>
<gene>
    <name evidence="2" type="ORF">Forpe1208_v012987</name>
</gene>
<feature type="compositionally biased region" description="Polar residues" evidence="1">
    <location>
        <begin position="96"/>
        <end position="106"/>
    </location>
</feature>
<dbReference type="Proteomes" id="UP000694050">
    <property type="component" value="Unassembled WGS sequence"/>
</dbReference>
<evidence type="ECO:0000256" key="1">
    <source>
        <dbReference type="SAM" id="MobiDB-lite"/>
    </source>
</evidence>
<organism evidence="2 3">
    <name type="scientific">Fusarium oxysporum f. sp. rapae</name>
    <dbReference type="NCBI Taxonomy" id="485398"/>
    <lineage>
        <taxon>Eukaryota</taxon>
        <taxon>Fungi</taxon>
        <taxon>Dikarya</taxon>
        <taxon>Ascomycota</taxon>
        <taxon>Pezizomycotina</taxon>
        <taxon>Sordariomycetes</taxon>
        <taxon>Hypocreomycetidae</taxon>
        <taxon>Hypocreales</taxon>
        <taxon>Nectriaceae</taxon>
        <taxon>Fusarium</taxon>
        <taxon>Fusarium oxysporum species complex</taxon>
    </lineage>
</organism>
<dbReference type="EMBL" id="JAELUQ010000010">
    <property type="protein sequence ID" value="KAG7407513.1"/>
    <property type="molecule type" value="Genomic_DNA"/>
</dbReference>
<reference evidence="2" key="1">
    <citation type="submission" date="2021-04" db="EMBL/GenBank/DDBJ databases">
        <title>First draft genome resource for Brassicaceae pathogens Fusarium oxysporum f. sp. raphani and Fusarium oxysporum f. sp. rapae.</title>
        <authorList>
            <person name="Asai S."/>
        </authorList>
    </citation>
    <scope>NUCLEOTIDE SEQUENCE</scope>
    <source>
        <strain evidence="2">Tf1208</strain>
    </source>
</reference>
<name>A0A8J5NMI5_FUSOX</name>
<feature type="region of interest" description="Disordered" evidence="1">
    <location>
        <begin position="80"/>
        <end position="126"/>
    </location>
</feature>
<evidence type="ECO:0000313" key="3">
    <source>
        <dbReference type="Proteomes" id="UP000694050"/>
    </source>
</evidence>